<evidence type="ECO:0000259" key="3">
    <source>
        <dbReference type="PROSITE" id="PS50103"/>
    </source>
</evidence>
<dbReference type="EMBL" id="JATAAI010000052">
    <property type="protein sequence ID" value="KAK1733208.1"/>
    <property type="molecule type" value="Genomic_DNA"/>
</dbReference>
<dbReference type="PROSITE" id="PS50103">
    <property type="entry name" value="ZF_C3H1"/>
    <property type="match status" value="1"/>
</dbReference>
<evidence type="ECO:0000313" key="4">
    <source>
        <dbReference type="EMBL" id="KAK1733208.1"/>
    </source>
</evidence>
<dbReference type="GO" id="GO:0008270">
    <property type="term" value="F:zinc ion binding"/>
    <property type="evidence" value="ECO:0007669"/>
    <property type="project" value="UniProtKB-KW"/>
</dbReference>
<keyword evidence="1" id="KW-0862">Zinc</keyword>
<feature type="zinc finger region" description="C3H1-type" evidence="1">
    <location>
        <begin position="320"/>
        <end position="348"/>
    </location>
</feature>
<reference evidence="4" key="1">
    <citation type="submission" date="2023-06" db="EMBL/GenBank/DDBJ databases">
        <title>Survivors Of The Sea: Transcriptome response of Skeletonema marinoi to long-term dormancy.</title>
        <authorList>
            <person name="Pinder M.I.M."/>
            <person name="Kourtchenko O."/>
            <person name="Robertson E.K."/>
            <person name="Larsson T."/>
            <person name="Maumus F."/>
            <person name="Osuna-Cruz C.M."/>
            <person name="Vancaester E."/>
            <person name="Stenow R."/>
            <person name="Vandepoele K."/>
            <person name="Ploug H."/>
            <person name="Bruchert V."/>
            <person name="Godhe A."/>
            <person name="Topel M."/>
        </authorList>
    </citation>
    <scope>NUCLEOTIDE SEQUENCE</scope>
    <source>
        <strain evidence="4">R05AC</strain>
    </source>
</reference>
<evidence type="ECO:0000313" key="5">
    <source>
        <dbReference type="Proteomes" id="UP001224775"/>
    </source>
</evidence>
<organism evidence="4 5">
    <name type="scientific">Skeletonema marinoi</name>
    <dbReference type="NCBI Taxonomy" id="267567"/>
    <lineage>
        <taxon>Eukaryota</taxon>
        <taxon>Sar</taxon>
        <taxon>Stramenopiles</taxon>
        <taxon>Ochrophyta</taxon>
        <taxon>Bacillariophyta</taxon>
        <taxon>Coscinodiscophyceae</taxon>
        <taxon>Thalassiosirophycidae</taxon>
        <taxon>Thalassiosirales</taxon>
        <taxon>Skeletonemataceae</taxon>
        <taxon>Skeletonema</taxon>
        <taxon>Skeletonema marinoi-dohrnii complex</taxon>
    </lineage>
</organism>
<dbReference type="InterPro" id="IPR000571">
    <property type="entry name" value="Znf_CCCH"/>
</dbReference>
<sequence>MVSVDDPLATKLLNTNFSKDRLGSLVTTSTKSSHQLEIRSFGPQSTSREKINAIQAQKKVRQSEIEGDVPEDKRSLANVMAMLFGIESSEDVITTCINFQTLKSLEFNLVAMGDKGPVVLQLFAHIRDAILKNKSYLKQYSHKMEWLSCMLCTSLQNILASFAELSEDFALMIALQAQHDNTILAAQWHVHHTEMLGQIVQYATAVKIAIEQAKFAQKALSPNEHCPEFYNAARNELFSRKDDATPSLDTTSLKEQKKRPVSASGERQSRASRFQTNTRLLPPSMSSSKKKDDQCGMIFLFDGDMPSYSVFPQDLTVSKSGKKKLCADFCCQKKMCRRSSCTFAHIFRYDHLTQEEFDLLCEHISKNKIGWLSDGMLHRSRNVISLNSKFSHLRGDANGPFAMQNEG</sequence>
<accession>A0AAD8XT68</accession>
<keyword evidence="1" id="KW-0863">Zinc-finger</keyword>
<comment type="caution">
    <text evidence="4">The sequence shown here is derived from an EMBL/GenBank/DDBJ whole genome shotgun (WGS) entry which is preliminary data.</text>
</comment>
<keyword evidence="5" id="KW-1185">Reference proteome</keyword>
<protein>
    <recommendedName>
        <fullName evidence="3">C3H1-type domain-containing protein</fullName>
    </recommendedName>
</protein>
<evidence type="ECO:0000256" key="1">
    <source>
        <dbReference type="PROSITE-ProRule" id="PRU00723"/>
    </source>
</evidence>
<name>A0AAD8XT68_9STRA</name>
<proteinExistence type="predicted"/>
<dbReference type="AlphaFoldDB" id="A0AAD8XT68"/>
<feature type="domain" description="C3H1-type" evidence="3">
    <location>
        <begin position="320"/>
        <end position="348"/>
    </location>
</feature>
<dbReference type="Proteomes" id="UP001224775">
    <property type="component" value="Unassembled WGS sequence"/>
</dbReference>
<keyword evidence="1" id="KW-0479">Metal-binding</keyword>
<evidence type="ECO:0000256" key="2">
    <source>
        <dbReference type="SAM" id="MobiDB-lite"/>
    </source>
</evidence>
<gene>
    <name evidence="4" type="ORF">QTG54_016065</name>
</gene>
<feature type="region of interest" description="Disordered" evidence="2">
    <location>
        <begin position="243"/>
        <end position="291"/>
    </location>
</feature>